<proteinExistence type="predicted"/>
<dbReference type="AlphaFoldDB" id="A0A194XU67"/>
<dbReference type="GeneID" id="28828812"/>
<protein>
    <submittedName>
        <fullName evidence="1">Uncharacterized protein</fullName>
    </submittedName>
</protein>
<dbReference type="InParanoid" id="A0A194XU67"/>
<organism evidence="1 2">
    <name type="scientific">Mollisia scopiformis</name>
    <name type="common">Conifer needle endophyte fungus</name>
    <name type="synonym">Phialocephala scopiformis</name>
    <dbReference type="NCBI Taxonomy" id="149040"/>
    <lineage>
        <taxon>Eukaryota</taxon>
        <taxon>Fungi</taxon>
        <taxon>Dikarya</taxon>
        <taxon>Ascomycota</taxon>
        <taxon>Pezizomycotina</taxon>
        <taxon>Leotiomycetes</taxon>
        <taxon>Helotiales</taxon>
        <taxon>Mollisiaceae</taxon>
        <taxon>Mollisia</taxon>
    </lineage>
</organism>
<sequence length="184" mass="20138">MSTSKPSTSLASKIDLLGLSPADIVARYDLALNATSTDDDILLNEPDYGSTAQHQVHFSGETTKHALNPYSMTVRDSHTVTAASTNATKLPLIPYCKTSHGPLAGIDEHNTIKHPLKSSISSVDLYSKTSHDTYTIIKLPLNATSLYYVPQGRTQLELWTQESEHHEVIAYSATSFVPKGKPWL</sequence>
<dbReference type="EMBL" id="KQ947404">
    <property type="protein sequence ID" value="KUJ23753.1"/>
    <property type="molecule type" value="Genomic_DNA"/>
</dbReference>
<dbReference type="RefSeq" id="XP_018078108.1">
    <property type="nucleotide sequence ID" value="XM_018219086.1"/>
</dbReference>
<reference evidence="1 2" key="1">
    <citation type="submission" date="2015-10" db="EMBL/GenBank/DDBJ databases">
        <title>Full genome of DAOMC 229536 Phialocephala scopiformis, a fungal endophyte of spruce producing the potent anti-insectan compound rugulosin.</title>
        <authorList>
            <consortium name="DOE Joint Genome Institute"/>
            <person name="Walker A.K."/>
            <person name="Frasz S.L."/>
            <person name="Seifert K.A."/>
            <person name="Miller J.D."/>
            <person name="Mondo S.J."/>
            <person name="Labutti K."/>
            <person name="Lipzen A."/>
            <person name="Dockter R."/>
            <person name="Kennedy M."/>
            <person name="Grigoriev I.V."/>
            <person name="Spatafora J.W."/>
        </authorList>
    </citation>
    <scope>NUCLEOTIDE SEQUENCE [LARGE SCALE GENOMIC DNA]</scope>
    <source>
        <strain evidence="1 2">CBS 120377</strain>
    </source>
</reference>
<keyword evidence="2" id="KW-1185">Reference proteome</keyword>
<accession>A0A194XU67</accession>
<gene>
    <name evidence="1" type="ORF">LY89DRAFT_726813</name>
</gene>
<name>A0A194XU67_MOLSC</name>
<dbReference type="Proteomes" id="UP000070700">
    <property type="component" value="Unassembled WGS sequence"/>
</dbReference>
<dbReference type="KEGG" id="psco:LY89DRAFT_726813"/>
<evidence type="ECO:0000313" key="2">
    <source>
        <dbReference type="Proteomes" id="UP000070700"/>
    </source>
</evidence>
<evidence type="ECO:0000313" key="1">
    <source>
        <dbReference type="EMBL" id="KUJ23753.1"/>
    </source>
</evidence>